<dbReference type="GO" id="GO:0005783">
    <property type="term" value="C:endoplasmic reticulum"/>
    <property type="evidence" value="ECO:0007669"/>
    <property type="project" value="TreeGrafter"/>
</dbReference>
<dbReference type="AlphaFoldDB" id="A0A1B9HZH4"/>
<dbReference type="Gene3D" id="3.40.30.10">
    <property type="entry name" value="Glutaredoxin"/>
    <property type="match status" value="1"/>
</dbReference>
<dbReference type="EMBL" id="KI894013">
    <property type="protein sequence ID" value="OCF48683.1"/>
    <property type="molecule type" value="Genomic_DNA"/>
</dbReference>
<dbReference type="GeneID" id="30173832"/>
<gene>
    <name evidence="5" type="ORF">I206_05463</name>
    <name evidence="6" type="ORF">I206_106994</name>
</gene>
<feature type="region of interest" description="Disordered" evidence="2">
    <location>
        <begin position="16"/>
        <end position="119"/>
    </location>
</feature>
<dbReference type="SUPFAM" id="SSF52833">
    <property type="entry name" value="Thioredoxin-like"/>
    <property type="match status" value="1"/>
</dbReference>
<feature type="transmembrane region" description="Helical" evidence="3">
    <location>
        <begin position="125"/>
        <end position="149"/>
    </location>
</feature>
<keyword evidence="3" id="KW-0812">Transmembrane</keyword>
<feature type="region of interest" description="Disordered" evidence="2">
    <location>
        <begin position="540"/>
        <end position="560"/>
    </location>
</feature>
<proteinExistence type="predicted"/>
<feature type="compositionally biased region" description="Low complexity" evidence="2">
    <location>
        <begin position="53"/>
        <end position="79"/>
    </location>
</feature>
<sequence length="560" mass="62977">MPTDPTHQDALQQLLAVTASTTPSQKERDERLLRENGWNVQATVEQIFSMGNSASDVPNDSSSASASSSTRTSNSGGRPNLPRLEVDDQNPLLPRQPAGTRRLSGSRRSPRSPGAPGGSTANVGLGLWSLVVWPISIIWGIVGGIWYFIIRTFVPLSLLPRLPSFLLPPSSTTPSGSNLRRTEDSTTRSLRFVRDLEISTRCSASQGNLPDFYIGPYREFVQQLRKEGKLGLVIIVSGEHENDEEFKKSVLTDEEFVRTLKEKGVVVWGADLSSREGYQVAQTLLLTTYPSLTFLSLLPVPNSSTPKLTILSSLSGSPSTATSASNILQTLTTTILPRVTPFLNRLKRERLSLEEARHLRDEQDKAFKEAERKDREKLQIQRQKEELERIQIERKEKERIEKEKYEANRQIWRKYAKKHLVPTFFVKNDGIKVAIRTPLSSERHIKTFSKDNLDSTLNLFIFIDTLLVEDDDDDKVVVNDPPEGFEYEKLENIIWGFEIVTSFPRKEIEATSVNGEEYWNIIKQSGGVLFVERTNGSGWGIKSKQGEEGSDEEEIISDSD</sequence>
<keyword evidence="3" id="KW-0472">Membrane</keyword>
<dbReference type="RefSeq" id="XP_019009902.1">
    <property type="nucleotide sequence ID" value="XM_019157184.1"/>
</dbReference>
<evidence type="ECO:0000256" key="3">
    <source>
        <dbReference type="SAM" id="Phobius"/>
    </source>
</evidence>
<dbReference type="InterPro" id="IPR050730">
    <property type="entry name" value="UBX_domain-protein"/>
</dbReference>
<keyword evidence="3" id="KW-1133">Transmembrane helix</keyword>
<evidence type="ECO:0000313" key="5">
    <source>
        <dbReference type="EMBL" id="OCF48683.1"/>
    </source>
</evidence>
<protein>
    <recommendedName>
        <fullName evidence="4">UAS domain-containing protein</fullName>
    </recommendedName>
</protein>
<dbReference type="PANTHER" id="PTHR23322:SF1">
    <property type="entry name" value="FAS-ASSOCIATED FACTOR 2"/>
    <property type="match status" value="1"/>
</dbReference>
<dbReference type="PANTHER" id="PTHR23322">
    <property type="entry name" value="FAS-ASSOCIATED PROTEIN"/>
    <property type="match status" value="1"/>
</dbReference>
<dbReference type="GO" id="GO:0043130">
    <property type="term" value="F:ubiquitin binding"/>
    <property type="evidence" value="ECO:0007669"/>
    <property type="project" value="TreeGrafter"/>
</dbReference>
<feature type="compositionally biased region" description="Polar residues" evidence="2">
    <location>
        <begin position="38"/>
        <end position="52"/>
    </location>
</feature>
<dbReference type="EMBL" id="CP144528">
    <property type="protein sequence ID" value="WWC73029.1"/>
    <property type="molecule type" value="Genomic_DNA"/>
</dbReference>
<evidence type="ECO:0000256" key="2">
    <source>
        <dbReference type="SAM" id="MobiDB-lite"/>
    </source>
</evidence>
<evidence type="ECO:0000259" key="4">
    <source>
        <dbReference type="SMART" id="SM00594"/>
    </source>
</evidence>
<feature type="coiled-coil region" evidence="1">
    <location>
        <begin position="353"/>
        <end position="410"/>
    </location>
</feature>
<reference evidence="5" key="3">
    <citation type="submission" date="2016-07" db="EMBL/GenBank/DDBJ databases">
        <title>Evolution of pathogenesis and genome organization in the Tremellales.</title>
        <authorList>
            <person name="Cuomo C."/>
            <person name="Litvintseva A."/>
            <person name="Heitman J."/>
            <person name="Chen Y."/>
            <person name="Sun S."/>
            <person name="Springer D."/>
            <person name="Dromer F."/>
            <person name="Young S."/>
            <person name="Zeng Q."/>
            <person name="Chapman S."/>
            <person name="Gujja S."/>
            <person name="Saif S."/>
            <person name="Birren B."/>
        </authorList>
    </citation>
    <scope>NUCLEOTIDE SEQUENCE</scope>
    <source>
        <strain evidence="5">CBS 10737</strain>
    </source>
</reference>
<evidence type="ECO:0000256" key="1">
    <source>
        <dbReference type="SAM" id="Coils"/>
    </source>
</evidence>
<dbReference type="STRING" id="1296096.A0A1B9HZH4"/>
<dbReference type="SMART" id="SM00594">
    <property type="entry name" value="UAS"/>
    <property type="match status" value="1"/>
</dbReference>
<reference evidence="6" key="4">
    <citation type="submission" date="2024-02" db="EMBL/GenBank/DDBJ databases">
        <title>Comparative genomics of Cryptococcus and Kwoniella reveals pathogenesis evolution and contrasting modes of karyotype evolution via chromosome fusion or intercentromeric recombination.</title>
        <authorList>
            <person name="Coelho M.A."/>
            <person name="David-Palma M."/>
            <person name="Shea T."/>
            <person name="Bowers K."/>
            <person name="McGinley-Smith S."/>
            <person name="Mohammad A.W."/>
            <person name="Gnirke A."/>
            <person name="Yurkov A.M."/>
            <person name="Nowrousian M."/>
            <person name="Sun S."/>
            <person name="Cuomo C.A."/>
            <person name="Heitman J."/>
        </authorList>
    </citation>
    <scope>NUCLEOTIDE SEQUENCE</scope>
    <source>
        <strain evidence="6">CBS 10737</strain>
    </source>
</reference>
<dbReference type="GO" id="GO:0036503">
    <property type="term" value="P:ERAD pathway"/>
    <property type="evidence" value="ECO:0007669"/>
    <property type="project" value="TreeGrafter"/>
</dbReference>
<evidence type="ECO:0000313" key="7">
    <source>
        <dbReference type="Proteomes" id="UP000094020"/>
    </source>
</evidence>
<feature type="compositionally biased region" description="Acidic residues" evidence="2">
    <location>
        <begin position="548"/>
        <end position="560"/>
    </location>
</feature>
<evidence type="ECO:0000313" key="6">
    <source>
        <dbReference type="EMBL" id="WWC73029.1"/>
    </source>
</evidence>
<dbReference type="InterPro" id="IPR006577">
    <property type="entry name" value="UAS"/>
</dbReference>
<dbReference type="Proteomes" id="UP000094020">
    <property type="component" value="Chromosome 10"/>
</dbReference>
<feature type="domain" description="UAS" evidence="4">
    <location>
        <begin position="191"/>
        <end position="309"/>
    </location>
</feature>
<keyword evidence="1" id="KW-0175">Coiled coil</keyword>
<keyword evidence="7" id="KW-1185">Reference proteome</keyword>
<dbReference type="InterPro" id="IPR036249">
    <property type="entry name" value="Thioredoxin-like_sf"/>
</dbReference>
<feature type="compositionally biased region" description="Basic and acidic residues" evidence="2">
    <location>
        <begin position="25"/>
        <end position="34"/>
    </location>
</feature>
<reference evidence="6" key="2">
    <citation type="submission" date="2013-07" db="EMBL/GenBank/DDBJ databases">
        <authorList>
            <consortium name="The Broad Institute Genome Sequencing Platform"/>
            <person name="Cuomo C."/>
            <person name="Litvintseva A."/>
            <person name="Chen Y."/>
            <person name="Heitman J."/>
            <person name="Sun S."/>
            <person name="Springer D."/>
            <person name="Dromer F."/>
            <person name="Young S.K."/>
            <person name="Zeng Q."/>
            <person name="Gargeya S."/>
            <person name="Fitzgerald M."/>
            <person name="Abouelleil A."/>
            <person name="Alvarado L."/>
            <person name="Berlin A.M."/>
            <person name="Chapman S.B."/>
            <person name="Dewar J."/>
            <person name="Goldberg J."/>
            <person name="Griggs A."/>
            <person name="Gujja S."/>
            <person name="Hansen M."/>
            <person name="Howarth C."/>
            <person name="Imamovic A."/>
            <person name="Larimer J."/>
            <person name="McCowan C."/>
            <person name="Murphy C."/>
            <person name="Pearson M."/>
            <person name="Priest M."/>
            <person name="Roberts A."/>
            <person name="Saif S."/>
            <person name="Shea T."/>
            <person name="Sykes S."/>
            <person name="Wortman J."/>
            <person name="Nusbaum C."/>
            <person name="Birren B."/>
        </authorList>
    </citation>
    <scope>NUCLEOTIDE SEQUENCE</scope>
    <source>
        <strain evidence="6">CBS 10737</strain>
    </source>
</reference>
<organism evidence="5">
    <name type="scientific">Kwoniella pini CBS 10737</name>
    <dbReference type="NCBI Taxonomy" id="1296096"/>
    <lineage>
        <taxon>Eukaryota</taxon>
        <taxon>Fungi</taxon>
        <taxon>Dikarya</taxon>
        <taxon>Basidiomycota</taxon>
        <taxon>Agaricomycotina</taxon>
        <taxon>Tremellomycetes</taxon>
        <taxon>Tremellales</taxon>
        <taxon>Cryptococcaceae</taxon>
        <taxon>Kwoniella</taxon>
    </lineage>
</organism>
<accession>A0A1B9HZH4</accession>
<reference evidence="5" key="1">
    <citation type="submission" date="2013-07" db="EMBL/GenBank/DDBJ databases">
        <title>The Genome Sequence of Cryptococcus pinus CBS10737.</title>
        <authorList>
            <consortium name="The Broad Institute Genome Sequencing Platform"/>
            <person name="Cuomo C."/>
            <person name="Litvintseva A."/>
            <person name="Chen Y."/>
            <person name="Heitman J."/>
            <person name="Sun S."/>
            <person name="Springer D."/>
            <person name="Dromer F."/>
            <person name="Young S.K."/>
            <person name="Zeng Q."/>
            <person name="Gargeya S."/>
            <person name="Fitzgerald M."/>
            <person name="Abouelleil A."/>
            <person name="Alvarado L."/>
            <person name="Berlin A.M."/>
            <person name="Chapman S.B."/>
            <person name="Dewar J."/>
            <person name="Goldberg J."/>
            <person name="Griggs A."/>
            <person name="Gujja S."/>
            <person name="Hansen M."/>
            <person name="Howarth C."/>
            <person name="Imamovic A."/>
            <person name="Larimer J."/>
            <person name="McCowan C."/>
            <person name="Murphy C."/>
            <person name="Pearson M."/>
            <person name="Priest M."/>
            <person name="Roberts A."/>
            <person name="Saif S."/>
            <person name="Shea T."/>
            <person name="Sykes S."/>
            <person name="Wortman J."/>
            <person name="Nusbaum C."/>
            <person name="Birren B."/>
        </authorList>
    </citation>
    <scope>NUCLEOTIDE SEQUENCE [LARGE SCALE GENOMIC DNA]</scope>
    <source>
        <strain evidence="5">CBS 10737</strain>
    </source>
</reference>
<dbReference type="KEGG" id="kpin:30173832"/>
<name>A0A1B9HZH4_9TREE</name>
<dbReference type="OrthoDB" id="1026733at2759"/>